<keyword evidence="5" id="KW-1185">Reference proteome</keyword>
<dbReference type="PANTHER" id="PTHR21765:SF1">
    <property type="entry name" value="CHD1 HELICAL C-TERMINAL DOMAIN CONTAINING PROTEIN 1"/>
    <property type="match status" value="1"/>
</dbReference>
<dbReference type="STRING" id="9749.A0A2Y9LMY3"/>
<dbReference type="GeneID" id="111163752"/>
<accession>A0A2Y9LMY3</accession>
<proteinExistence type="predicted"/>
<comment type="subcellular location">
    <subcellularLocation>
        <location evidence="1">Nucleus</location>
    </subcellularLocation>
</comment>
<evidence type="ECO:0000313" key="5">
    <source>
        <dbReference type="Proteomes" id="UP000248483"/>
    </source>
</evidence>
<dbReference type="InParanoid" id="A0A2Y9LMY3"/>
<feature type="domain" description="Chromodomain-helicase-DNA-binding protein 1-like C-terminal" evidence="4">
    <location>
        <begin position="31"/>
        <end position="134"/>
    </location>
</feature>
<dbReference type="PANTHER" id="PTHR21765">
    <property type="entry name" value="SIMILAR TO CHROMODOMAIN-HELICASE-DNA-BINDING PROTEIN 1 (CHD-1)"/>
    <property type="match status" value="1"/>
</dbReference>
<evidence type="ECO:0000256" key="1">
    <source>
        <dbReference type="ARBA" id="ARBA00004123"/>
    </source>
</evidence>
<evidence type="ECO:0000256" key="2">
    <source>
        <dbReference type="ARBA" id="ARBA00023242"/>
    </source>
</evidence>
<dbReference type="CTD" id="124773"/>
<evidence type="ECO:0000313" key="6">
    <source>
        <dbReference type="RefSeq" id="XP_022408422.1"/>
    </source>
</evidence>
<evidence type="ECO:0000259" key="4">
    <source>
        <dbReference type="SMART" id="SM01176"/>
    </source>
</evidence>
<protein>
    <submittedName>
        <fullName evidence="6">Uncharacterized protein C17orf64 homolog</fullName>
    </submittedName>
</protein>
<name>A0A2Y9LMY3_DELLE</name>
<dbReference type="Pfam" id="PF13907">
    <property type="entry name" value="CHD1-like_C"/>
    <property type="match status" value="1"/>
</dbReference>
<feature type="region of interest" description="Disordered" evidence="3">
    <location>
        <begin position="204"/>
        <end position="262"/>
    </location>
</feature>
<reference evidence="6" key="1">
    <citation type="submission" date="2025-08" db="UniProtKB">
        <authorList>
            <consortium name="RefSeq"/>
        </authorList>
    </citation>
    <scope>IDENTIFICATION</scope>
    <source>
        <tissue evidence="6">Blood</tissue>
    </source>
</reference>
<dbReference type="AlphaFoldDB" id="A0A2Y9LMY3"/>
<feature type="region of interest" description="Disordered" evidence="3">
    <location>
        <begin position="1"/>
        <end position="29"/>
    </location>
</feature>
<dbReference type="FunCoup" id="A0A2Y9LMY3">
    <property type="interactions" value="1"/>
</dbReference>
<organism evidence="5 6">
    <name type="scientific">Delphinapterus leucas</name>
    <name type="common">Beluga whale</name>
    <dbReference type="NCBI Taxonomy" id="9749"/>
    <lineage>
        <taxon>Eukaryota</taxon>
        <taxon>Metazoa</taxon>
        <taxon>Chordata</taxon>
        <taxon>Craniata</taxon>
        <taxon>Vertebrata</taxon>
        <taxon>Euteleostomi</taxon>
        <taxon>Mammalia</taxon>
        <taxon>Eutheria</taxon>
        <taxon>Laurasiatheria</taxon>
        <taxon>Artiodactyla</taxon>
        <taxon>Whippomorpha</taxon>
        <taxon>Cetacea</taxon>
        <taxon>Odontoceti</taxon>
        <taxon>Monodontidae</taxon>
        <taxon>Delphinapterus</taxon>
    </lineage>
</organism>
<dbReference type="GO" id="GO:0005634">
    <property type="term" value="C:nucleus"/>
    <property type="evidence" value="ECO:0007669"/>
    <property type="project" value="UniProtKB-SubCell"/>
</dbReference>
<feature type="compositionally biased region" description="Gly residues" evidence="3">
    <location>
        <begin position="1"/>
        <end position="11"/>
    </location>
</feature>
<keyword evidence="2" id="KW-0539">Nucleus</keyword>
<sequence length="262" mass="29752">MEALDGQGGEGDQPLEKGTDGPCLEGSSSTIPARDSLVCQAKGLDKDTFKICKECLRPLKKFLRKLHPPRDLPQEKKLKYMKQSLVVLGDHINTFLQHYCQAWEIKHWRKRLWRFVSLFSELEAKQLYRLYKYTKNSQTAKFPVAFYPLDIPESSLPANKEDSLPKLCTAWGLHSHLSAMKERLSKMHAPGRQVSLLGELRAEGHSRRGSLRKLPQQPKLKRKRIKEAPETPETCPQEYPAGAEGQLALDPRALVPEGMGDQ</sequence>
<evidence type="ECO:0000256" key="3">
    <source>
        <dbReference type="SAM" id="MobiDB-lite"/>
    </source>
</evidence>
<dbReference type="InterPro" id="IPR039880">
    <property type="entry name" value="CHCT1-like"/>
</dbReference>
<dbReference type="InterPro" id="IPR025260">
    <property type="entry name" value="CHD1-like_C"/>
</dbReference>
<gene>
    <name evidence="6" type="primary">CUNH17orf64</name>
</gene>
<dbReference type="KEGG" id="dle:111163752"/>
<dbReference type="RefSeq" id="XP_022408422.1">
    <property type="nucleotide sequence ID" value="XM_022552714.1"/>
</dbReference>
<dbReference type="SMART" id="SM01176">
    <property type="entry name" value="DUF4208"/>
    <property type="match status" value="1"/>
</dbReference>
<dbReference type="Proteomes" id="UP000248483">
    <property type="component" value="Unplaced"/>
</dbReference>